<dbReference type="InterPro" id="IPR036661">
    <property type="entry name" value="Luciferase-like_sf"/>
</dbReference>
<dbReference type="InterPro" id="IPR011251">
    <property type="entry name" value="Luciferase-like_dom"/>
</dbReference>
<feature type="domain" description="Luciferase-like" evidence="2">
    <location>
        <begin position="24"/>
        <end position="280"/>
    </location>
</feature>
<name>A0ABR9K203_9ACTN</name>
<comment type="caution">
    <text evidence="3">The sequence shown here is derived from an EMBL/GenBank/DDBJ whole genome shotgun (WGS) entry which is preliminary data.</text>
</comment>
<proteinExistence type="predicted"/>
<keyword evidence="4" id="KW-1185">Reference proteome</keyword>
<dbReference type="InterPro" id="IPR019921">
    <property type="entry name" value="Lucif-like_OxRdtase_Rv2161c"/>
</dbReference>
<evidence type="ECO:0000259" key="2">
    <source>
        <dbReference type="Pfam" id="PF00296"/>
    </source>
</evidence>
<dbReference type="InterPro" id="IPR050564">
    <property type="entry name" value="F420-G6PD/mer"/>
</dbReference>
<dbReference type="EMBL" id="JADBDZ010000001">
    <property type="protein sequence ID" value="MBE1536858.1"/>
    <property type="molecule type" value="Genomic_DNA"/>
</dbReference>
<organism evidence="3 4">
    <name type="scientific">Actinomadura algeriensis</name>
    <dbReference type="NCBI Taxonomy" id="1679523"/>
    <lineage>
        <taxon>Bacteria</taxon>
        <taxon>Bacillati</taxon>
        <taxon>Actinomycetota</taxon>
        <taxon>Actinomycetes</taxon>
        <taxon>Streptosporangiales</taxon>
        <taxon>Thermomonosporaceae</taxon>
        <taxon>Actinomadura</taxon>
    </lineage>
</organism>
<evidence type="ECO:0000313" key="4">
    <source>
        <dbReference type="Proteomes" id="UP000627838"/>
    </source>
</evidence>
<keyword evidence="1" id="KW-0560">Oxidoreductase</keyword>
<dbReference type="RefSeq" id="WP_225961438.1">
    <property type="nucleotide sequence ID" value="NZ_JADBDZ010000001.1"/>
</dbReference>
<gene>
    <name evidence="3" type="ORF">H4W34_006691</name>
</gene>
<accession>A0ABR9K203</accession>
<dbReference type="SUPFAM" id="SSF51679">
    <property type="entry name" value="Bacterial luciferase-like"/>
    <property type="match status" value="1"/>
</dbReference>
<dbReference type="Pfam" id="PF00296">
    <property type="entry name" value="Bac_luciferase"/>
    <property type="match status" value="1"/>
</dbReference>
<dbReference type="Gene3D" id="3.20.20.30">
    <property type="entry name" value="Luciferase-like domain"/>
    <property type="match status" value="1"/>
</dbReference>
<protein>
    <submittedName>
        <fullName evidence="3">F420-dependent oxidoreductase</fullName>
    </submittedName>
</protein>
<dbReference type="Proteomes" id="UP000627838">
    <property type="component" value="Unassembled WGS sequence"/>
</dbReference>
<reference evidence="3 4" key="1">
    <citation type="submission" date="2020-10" db="EMBL/GenBank/DDBJ databases">
        <title>Sequencing the genomes of 1000 actinobacteria strains.</title>
        <authorList>
            <person name="Klenk H.-P."/>
        </authorList>
    </citation>
    <scope>NUCLEOTIDE SEQUENCE [LARGE SCALE GENOMIC DNA]</scope>
    <source>
        <strain evidence="3 4">DSM 46744</strain>
    </source>
</reference>
<evidence type="ECO:0000313" key="3">
    <source>
        <dbReference type="EMBL" id="MBE1536858.1"/>
    </source>
</evidence>
<dbReference type="PANTHER" id="PTHR43244">
    <property type="match status" value="1"/>
</dbReference>
<dbReference type="NCBIfam" id="TIGR03619">
    <property type="entry name" value="F420_Rv2161c"/>
    <property type="match status" value="1"/>
</dbReference>
<dbReference type="PANTHER" id="PTHR43244:SF1">
    <property type="entry name" value="5,10-METHYLENETETRAHYDROMETHANOPTERIN REDUCTASE"/>
    <property type="match status" value="1"/>
</dbReference>
<sequence>MNAREMFRGPVSFGCVAPPDAAGVRAAEELGADSLWVGGHIASVNPSPEPMAWLARLVEQSRRAVLGTAVVPLPLYPPALIAKQAADLDRAAGGRLALGIGVGGEYAQEFSACQVPPQERGARVDEALPLIRRLWTGEPVTHAGAHYPMSGVVVHPAPAQSPGPPIIVAGRGRAAMRRAATLGDGWMPYMYSPRRYRESVGEITRTAREAGRDLSGFAWALYLPVSVHADGRRARRDAAAFLGGTYRQDFDGLVGAVTASGTPGEVAARVRAYMEAGARHFVFLDCRRDVDGLAPLFTHVVADVRDR</sequence>
<evidence type="ECO:0000256" key="1">
    <source>
        <dbReference type="ARBA" id="ARBA00023002"/>
    </source>
</evidence>